<dbReference type="InterPro" id="IPR052929">
    <property type="entry name" value="RNase_H-like_EbsB-rel"/>
</dbReference>
<evidence type="ECO:0000313" key="3">
    <source>
        <dbReference type="EMBL" id="MBA0732495.1"/>
    </source>
</evidence>
<dbReference type="AlphaFoldDB" id="A0A7J9B856"/>
<dbReference type="EMBL" id="JABEZY010000001">
    <property type="protein sequence ID" value="MBA0732495.1"/>
    <property type="molecule type" value="Genomic_DNA"/>
</dbReference>
<organism evidence="3 4">
    <name type="scientific">Gossypium gossypioides</name>
    <name type="common">Mexican cotton</name>
    <name type="synonym">Selera gossypioides</name>
    <dbReference type="NCBI Taxonomy" id="34282"/>
    <lineage>
        <taxon>Eukaryota</taxon>
        <taxon>Viridiplantae</taxon>
        <taxon>Streptophyta</taxon>
        <taxon>Embryophyta</taxon>
        <taxon>Tracheophyta</taxon>
        <taxon>Spermatophyta</taxon>
        <taxon>Magnoliopsida</taxon>
        <taxon>eudicotyledons</taxon>
        <taxon>Gunneridae</taxon>
        <taxon>Pentapetalae</taxon>
        <taxon>rosids</taxon>
        <taxon>malvids</taxon>
        <taxon>Malvales</taxon>
        <taxon>Malvaceae</taxon>
        <taxon>Malvoideae</taxon>
        <taxon>Gossypium</taxon>
    </lineage>
</organism>
<dbReference type="InterPro" id="IPR036397">
    <property type="entry name" value="RNaseH_sf"/>
</dbReference>
<feature type="domain" description="RNase H type-1" evidence="2">
    <location>
        <begin position="49"/>
        <end position="127"/>
    </location>
</feature>
<keyword evidence="4" id="KW-1185">Reference proteome</keyword>
<dbReference type="Pfam" id="PF13456">
    <property type="entry name" value="RVT_3"/>
    <property type="match status" value="1"/>
</dbReference>
<reference evidence="3 4" key="1">
    <citation type="journal article" date="2019" name="Genome Biol. Evol.">
        <title>Insights into the evolution of the New World diploid cottons (Gossypium, subgenus Houzingenia) based on genome sequencing.</title>
        <authorList>
            <person name="Grover C.E."/>
            <person name="Arick M.A. 2nd"/>
            <person name="Thrash A."/>
            <person name="Conover J.L."/>
            <person name="Sanders W.S."/>
            <person name="Peterson D.G."/>
            <person name="Frelichowski J.E."/>
            <person name="Scheffler J.A."/>
            <person name="Scheffler B.E."/>
            <person name="Wendel J.F."/>
        </authorList>
    </citation>
    <scope>NUCLEOTIDE SEQUENCE [LARGE SCALE GENOMIC DNA]</scope>
    <source>
        <strain evidence="3">5</strain>
        <tissue evidence="3">Leaf</tissue>
    </source>
</reference>
<sequence length="173" mass="18798">MEGADADLVPLLPLKPLLLEGRASASRANCGLCRRALACLGGSWPSCNVDASRFVMDESVGFAAVILDSYGHVLRSSTGRMEGLIEPLLAEAIAIRESLSWLKSLHLDRVVIESDCLMVVEALPVSFNNNNLVTSFMIACGYDHLLHLCSSVGLILLLLYIIRMRDLERGAAR</sequence>
<accession>A0A7J9B856</accession>
<feature type="non-terminal residue" evidence="3">
    <location>
        <position position="1"/>
    </location>
</feature>
<feature type="transmembrane region" description="Helical" evidence="1">
    <location>
        <begin position="144"/>
        <end position="162"/>
    </location>
</feature>
<evidence type="ECO:0000256" key="1">
    <source>
        <dbReference type="SAM" id="Phobius"/>
    </source>
</evidence>
<dbReference type="PANTHER" id="PTHR47074">
    <property type="entry name" value="BNAC02G40300D PROTEIN"/>
    <property type="match status" value="1"/>
</dbReference>
<comment type="caution">
    <text evidence="3">The sequence shown here is derived from an EMBL/GenBank/DDBJ whole genome shotgun (WGS) entry which is preliminary data.</text>
</comment>
<keyword evidence="1" id="KW-0812">Transmembrane</keyword>
<dbReference type="PANTHER" id="PTHR47074:SF11">
    <property type="entry name" value="REVERSE TRANSCRIPTASE-LIKE PROTEIN"/>
    <property type="match status" value="1"/>
</dbReference>
<keyword evidence="1" id="KW-1133">Transmembrane helix</keyword>
<dbReference type="GO" id="GO:0004523">
    <property type="term" value="F:RNA-DNA hybrid ribonuclease activity"/>
    <property type="evidence" value="ECO:0007669"/>
    <property type="project" value="InterPro"/>
</dbReference>
<gene>
    <name evidence="3" type="ORF">Gogos_016582</name>
</gene>
<evidence type="ECO:0000313" key="4">
    <source>
        <dbReference type="Proteomes" id="UP000593579"/>
    </source>
</evidence>
<protein>
    <recommendedName>
        <fullName evidence="2">RNase H type-1 domain-containing protein</fullName>
    </recommendedName>
</protein>
<dbReference type="CDD" id="cd06222">
    <property type="entry name" value="RNase_H_like"/>
    <property type="match status" value="1"/>
</dbReference>
<dbReference type="InterPro" id="IPR044730">
    <property type="entry name" value="RNase_H-like_dom_plant"/>
</dbReference>
<evidence type="ECO:0000259" key="2">
    <source>
        <dbReference type="Pfam" id="PF13456"/>
    </source>
</evidence>
<dbReference type="GO" id="GO:0003676">
    <property type="term" value="F:nucleic acid binding"/>
    <property type="evidence" value="ECO:0007669"/>
    <property type="project" value="InterPro"/>
</dbReference>
<dbReference type="OrthoDB" id="1751580at2759"/>
<name>A0A7J9B856_GOSGO</name>
<dbReference type="Gene3D" id="3.30.420.10">
    <property type="entry name" value="Ribonuclease H-like superfamily/Ribonuclease H"/>
    <property type="match status" value="1"/>
</dbReference>
<proteinExistence type="predicted"/>
<dbReference type="InterPro" id="IPR002156">
    <property type="entry name" value="RNaseH_domain"/>
</dbReference>
<dbReference type="Proteomes" id="UP000593579">
    <property type="component" value="Unassembled WGS sequence"/>
</dbReference>
<keyword evidence="1" id="KW-0472">Membrane</keyword>